<dbReference type="Proteomes" id="UP001341840">
    <property type="component" value="Unassembled WGS sequence"/>
</dbReference>
<evidence type="ECO:0000313" key="2">
    <source>
        <dbReference type="Proteomes" id="UP001341840"/>
    </source>
</evidence>
<feature type="non-terminal residue" evidence="1">
    <location>
        <position position="69"/>
    </location>
</feature>
<evidence type="ECO:0000313" key="1">
    <source>
        <dbReference type="EMBL" id="MED6129641.1"/>
    </source>
</evidence>
<reference evidence="1 2" key="1">
    <citation type="journal article" date="2023" name="Plants (Basel)">
        <title>Bridging the Gap: Combining Genomics and Transcriptomics Approaches to Understand Stylosanthes scabra, an Orphan Legume from the Brazilian Caatinga.</title>
        <authorList>
            <person name="Ferreira-Neto J.R.C."/>
            <person name="da Silva M.D."/>
            <person name="Binneck E."/>
            <person name="de Melo N.F."/>
            <person name="da Silva R.H."/>
            <person name="de Melo A.L.T.M."/>
            <person name="Pandolfi V."/>
            <person name="Bustamante F.O."/>
            <person name="Brasileiro-Vidal A.C."/>
            <person name="Benko-Iseppon A.M."/>
        </authorList>
    </citation>
    <scope>NUCLEOTIDE SEQUENCE [LARGE SCALE GENOMIC DNA]</scope>
    <source>
        <tissue evidence="1">Leaves</tissue>
    </source>
</reference>
<protein>
    <submittedName>
        <fullName evidence="1">Uncharacterized protein</fullName>
    </submittedName>
</protein>
<gene>
    <name evidence="1" type="ORF">PIB30_109894</name>
</gene>
<proteinExistence type="predicted"/>
<name>A0ABU6RZV8_9FABA</name>
<accession>A0ABU6RZV8</accession>
<keyword evidence="2" id="KW-1185">Reference proteome</keyword>
<comment type="caution">
    <text evidence="1">The sequence shown here is derived from an EMBL/GenBank/DDBJ whole genome shotgun (WGS) entry which is preliminary data.</text>
</comment>
<organism evidence="1 2">
    <name type="scientific">Stylosanthes scabra</name>
    <dbReference type="NCBI Taxonomy" id="79078"/>
    <lineage>
        <taxon>Eukaryota</taxon>
        <taxon>Viridiplantae</taxon>
        <taxon>Streptophyta</taxon>
        <taxon>Embryophyta</taxon>
        <taxon>Tracheophyta</taxon>
        <taxon>Spermatophyta</taxon>
        <taxon>Magnoliopsida</taxon>
        <taxon>eudicotyledons</taxon>
        <taxon>Gunneridae</taxon>
        <taxon>Pentapetalae</taxon>
        <taxon>rosids</taxon>
        <taxon>fabids</taxon>
        <taxon>Fabales</taxon>
        <taxon>Fabaceae</taxon>
        <taxon>Papilionoideae</taxon>
        <taxon>50 kb inversion clade</taxon>
        <taxon>dalbergioids sensu lato</taxon>
        <taxon>Dalbergieae</taxon>
        <taxon>Pterocarpus clade</taxon>
        <taxon>Stylosanthes</taxon>
    </lineage>
</organism>
<dbReference type="EMBL" id="JASCZI010036096">
    <property type="protein sequence ID" value="MED6129641.1"/>
    <property type="molecule type" value="Genomic_DNA"/>
</dbReference>
<sequence>MSKFGSFTVPEAESFLQAYDEMMQCNKTLGQTLPTANLVQSYYPPYQRGDALKSFRKSGRPPASAPDRI</sequence>